<proteinExistence type="predicted"/>
<keyword evidence="2" id="KW-1185">Reference proteome</keyword>
<evidence type="ECO:0000313" key="1">
    <source>
        <dbReference type="EMBL" id="KAK8523462.1"/>
    </source>
</evidence>
<reference evidence="1 2" key="1">
    <citation type="journal article" date="2024" name="G3 (Bethesda)">
        <title>Genome assembly of Hibiscus sabdariffa L. provides insights into metabolisms of medicinal natural products.</title>
        <authorList>
            <person name="Kim T."/>
        </authorList>
    </citation>
    <scope>NUCLEOTIDE SEQUENCE [LARGE SCALE GENOMIC DNA]</scope>
    <source>
        <strain evidence="1">TK-2024</strain>
        <tissue evidence="1">Old leaves</tissue>
    </source>
</reference>
<evidence type="ECO:0000313" key="2">
    <source>
        <dbReference type="Proteomes" id="UP001472677"/>
    </source>
</evidence>
<gene>
    <name evidence="1" type="ORF">V6N12_047982</name>
</gene>
<organism evidence="1 2">
    <name type="scientific">Hibiscus sabdariffa</name>
    <name type="common">roselle</name>
    <dbReference type="NCBI Taxonomy" id="183260"/>
    <lineage>
        <taxon>Eukaryota</taxon>
        <taxon>Viridiplantae</taxon>
        <taxon>Streptophyta</taxon>
        <taxon>Embryophyta</taxon>
        <taxon>Tracheophyta</taxon>
        <taxon>Spermatophyta</taxon>
        <taxon>Magnoliopsida</taxon>
        <taxon>eudicotyledons</taxon>
        <taxon>Gunneridae</taxon>
        <taxon>Pentapetalae</taxon>
        <taxon>rosids</taxon>
        <taxon>malvids</taxon>
        <taxon>Malvales</taxon>
        <taxon>Malvaceae</taxon>
        <taxon>Malvoideae</taxon>
        <taxon>Hibiscus</taxon>
    </lineage>
</organism>
<dbReference type="Proteomes" id="UP001472677">
    <property type="component" value="Unassembled WGS sequence"/>
</dbReference>
<sequence>MVVHHCDNVLVVKSSDNHVRHVVWKTNPLWVEHDIINGLEEVQDECVSLVDRSDKMLDGQVLAVQDTMVSGLDPKECRSVLHLEERRVATE</sequence>
<dbReference type="EMBL" id="JBBPBM010000043">
    <property type="protein sequence ID" value="KAK8523462.1"/>
    <property type="molecule type" value="Genomic_DNA"/>
</dbReference>
<protein>
    <submittedName>
        <fullName evidence="1">Uncharacterized protein</fullName>
    </submittedName>
</protein>
<accession>A0ABR2CUJ1</accession>
<comment type="caution">
    <text evidence="1">The sequence shown here is derived from an EMBL/GenBank/DDBJ whole genome shotgun (WGS) entry which is preliminary data.</text>
</comment>
<name>A0ABR2CUJ1_9ROSI</name>